<dbReference type="Proteomes" id="UP000031668">
    <property type="component" value="Unassembled WGS sequence"/>
</dbReference>
<dbReference type="PANTHER" id="PTHR46428">
    <property type="entry name" value="KELCH DOMAIN-CONTAINING PROTEIN 10"/>
    <property type="match status" value="1"/>
</dbReference>
<evidence type="ECO:0000256" key="2">
    <source>
        <dbReference type="ARBA" id="ARBA00022737"/>
    </source>
</evidence>
<dbReference type="GO" id="GO:0032874">
    <property type="term" value="P:positive regulation of stress-activated MAPK cascade"/>
    <property type="evidence" value="ECO:0007669"/>
    <property type="project" value="TreeGrafter"/>
</dbReference>
<dbReference type="OrthoDB" id="2419613at2759"/>
<keyword evidence="4" id="KW-1185">Reference proteome</keyword>
<comment type="caution">
    <text evidence="3">The sequence shown here is derived from an EMBL/GenBank/DDBJ whole genome shotgun (WGS) entry which is preliminary data.</text>
</comment>
<keyword evidence="2" id="KW-0677">Repeat</keyword>
<evidence type="ECO:0000256" key="1">
    <source>
        <dbReference type="ARBA" id="ARBA00022441"/>
    </source>
</evidence>
<dbReference type="AlphaFoldDB" id="A0A0C2NFL8"/>
<dbReference type="EMBL" id="JWZT01001089">
    <property type="protein sequence ID" value="KII72817.1"/>
    <property type="molecule type" value="Genomic_DNA"/>
</dbReference>
<reference evidence="3 4" key="1">
    <citation type="journal article" date="2014" name="Genome Biol. Evol.">
        <title>The genome of the myxosporean Thelohanellus kitauei shows adaptations to nutrient acquisition within its fish host.</title>
        <authorList>
            <person name="Yang Y."/>
            <person name="Xiong J."/>
            <person name="Zhou Z."/>
            <person name="Huo F."/>
            <person name="Miao W."/>
            <person name="Ran C."/>
            <person name="Liu Y."/>
            <person name="Zhang J."/>
            <person name="Feng J."/>
            <person name="Wang M."/>
            <person name="Wang M."/>
            <person name="Wang L."/>
            <person name="Yao B."/>
        </authorList>
    </citation>
    <scope>NUCLEOTIDE SEQUENCE [LARGE SCALE GENOMIC DNA]</scope>
    <source>
        <strain evidence="3">Wuqing</strain>
    </source>
</reference>
<protein>
    <submittedName>
        <fullName evidence="3">Kelch domain-containing protein 10</fullName>
    </submittedName>
</protein>
<name>A0A0C2NFL8_THEKT</name>
<gene>
    <name evidence="3" type="ORF">RF11_14910</name>
</gene>
<dbReference type="PANTHER" id="PTHR46428:SF1">
    <property type="entry name" value="KELCH DOMAIN-CONTAINING PROTEIN 10"/>
    <property type="match status" value="1"/>
</dbReference>
<proteinExistence type="predicted"/>
<accession>A0A0C2NFL8</accession>
<dbReference type="Gene3D" id="2.120.10.80">
    <property type="entry name" value="Kelch-type beta propeller"/>
    <property type="match status" value="1"/>
</dbReference>
<sequence length="157" mass="18264">MRIYDFSTNTWTSRITNAKNQHYPDDRIFEAFAFSENLGFMSGGMEPYINTYYSDIWMIDLLTLEWFKLQYSLTRGVFYHRISIVDDCYLYSFGGYSDDGSIDTLESFMVQPPKLYRLCRESIIQSPNLSNNAKSLPVSIMDELKFNDNISSLSGLK</sequence>
<organism evidence="3 4">
    <name type="scientific">Thelohanellus kitauei</name>
    <name type="common">Myxosporean</name>
    <dbReference type="NCBI Taxonomy" id="669202"/>
    <lineage>
        <taxon>Eukaryota</taxon>
        <taxon>Metazoa</taxon>
        <taxon>Cnidaria</taxon>
        <taxon>Myxozoa</taxon>
        <taxon>Myxosporea</taxon>
        <taxon>Bivalvulida</taxon>
        <taxon>Platysporina</taxon>
        <taxon>Myxobolidae</taxon>
        <taxon>Thelohanellus</taxon>
    </lineage>
</organism>
<evidence type="ECO:0000313" key="4">
    <source>
        <dbReference type="Proteomes" id="UP000031668"/>
    </source>
</evidence>
<dbReference type="SUPFAM" id="SSF117281">
    <property type="entry name" value="Kelch motif"/>
    <property type="match status" value="1"/>
</dbReference>
<keyword evidence="1" id="KW-0880">Kelch repeat</keyword>
<evidence type="ECO:0000313" key="3">
    <source>
        <dbReference type="EMBL" id="KII72817.1"/>
    </source>
</evidence>
<dbReference type="InterPro" id="IPR052125">
    <property type="entry name" value="KLHDC10"/>
</dbReference>
<dbReference type="InterPro" id="IPR015915">
    <property type="entry name" value="Kelch-typ_b-propeller"/>
</dbReference>